<dbReference type="InterPro" id="IPR051159">
    <property type="entry name" value="Hexapeptide_acetyltransf"/>
</dbReference>
<dbReference type="Pfam" id="PF12464">
    <property type="entry name" value="Mac"/>
    <property type="match status" value="1"/>
</dbReference>
<evidence type="ECO:0000313" key="7">
    <source>
        <dbReference type="Proteomes" id="UP000199754"/>
    </source>
</evidence>
<feature type="domain" description="Maltose/galactoside acetyltransferase" evidence="5">
    <location>
        <begin position="5"/>
        <end position="59"/>
    </location>
</feature>
<gene>
    <name evidence="6" type="primary">glmU</name>
    <name evidence="6" type="ORF">SULPSESMR1_01290</name>
</gene>
<dbReference type="AlphaFoldDB" id="A0A221JZQ5"/>
<accession>A0A221JZQ5</accession>
<dbReference type="SUPFAM" id="SSF51161">
    <property type="entry name" value="Trimeric LpxA-like enzymes"/>
    <property type="match status" value="1"/>
</dbReference>
<organism evidence="6 7">
    <name type="scientific">Pseudosulfitobacter pseudonitzschiae</name>
    <dbReference type="NCBI Taxonomy" id="1402135"/>
    <lineage>
        <taxon>Bacteria</taxon>
        <taxon>Pseudomonadati</taxon>
        <taxon>Pseudomonadota</taxon>
        <taxon>Alphaproteobacteria</taxon>
        <taxon>Rhodobacterales</taxon>
        <taxon>Roseobacteraceae</taxon>
        <taxon>Pseudosulfitobacter</taxon>
    </lineage>
</organism>
<keyword evidence="7" id="KW-1185">Reference proteome</keyword>
<sequence length="181" mass="19337">MLTEREKMAAGDWYSCIDAELEILRTAASDACHAHNNLPPSRRRPLSAPLRALFASHGEDCMIEGQFHCSYGCNISLGSYVYLNVGCVILDSAQVRIGDHTMIGPNTQILCADHHRNFEKRRQALERALPVTIGADVWIGAAALILPGVTIGDGAIIGAGSVVTRDVAPGAVVTGNPARPH</sequence>
<evidence type="ECO:0000256" key="2">
    <source>
        <dbReference type="ARBA" id="ARBA00022679"/>
    </source>
</evidence>
<protein>
    <submittedName>
        <fullName evidence="6">Bifunctional N-acetylglucosamine-1-phosphate uridyltransferase/glucosamine-1-phosphate acetyltransferase</fullName>
        <ecNumber evidence="6">2.7.7.23</ecNumber>
    </submittedName>
</protein>
<evidence type="ECO:0000259" key="5">
    <source>
        <dbReference type="SMART" id="SM01266"/>
    </source>
</evidence>
<dbReference type="EMBL" id="CP022415">
    <property type="protein sequence ID" value="ASM72110.1"/>
    <property type="molecule type" value="Genomic_DNA"/>
</dbReference>
<dbReference type="PROSITE" id="PS00101">
    <property type="entry name" value="HEXAPEP_TRANSFERASES"/>
    <property type="match status" value="1"/>
</dbReference>
<evidence type="ECO:0000313" key="6">
    <source>
        <dbReference type="EMBL" id="ASM72110.1"/>
    </source>
</evidence>
<dbReference type="OrthoDB" id="9815592at2"/>
<dbReference type="GO" id="GO:0003977">
    <property type="term" value="F:UDP-N-acetylglucosamine diphosphorylase activity"/>
    <property type="evidence" value="ECO:0007669"/>
    <property type="project" value="UniProtKB-EC"/>
</dbReference>
<dbReference type="InterPro" id="IPR024688">
    <property type="entry name" value="Mac_dom"/>
</dbReference>
<dbReference type="InterPro" id="IPR011004">
    <property type="entry name" value="Trimer_LpxA-like_sf"/>
</dbReference>
<dbReference type="GO" id="GO:0016407">
    <property type="term" value="F:acetyltransferase activity"/>
    <property type="evidence" value="ECO:0007669"/>
    <property type="project" value="InterPro"/>
</dbReference>
<dbReference type="KEGG" id="spse:SULPSESMR1_01290"/>
<name>A0A221JZQ5_9RHOB</name>
<evidence type="ECO:0000256" key="1">
    <source>
        <dbReference type="ARBA" id="ARBA00007274"/>
    </source>
</evidence>
<evidence type="ECO:0000256" key="4">
    <source>
        <dbReference type="ARBA" id="ARBA00023315"/>
    </source>
</evidence>
<dbReference type="GO" id="GO:0008374">
    <property type="term" value="F:O-acyltransferase activity"/>
    <property type="evidence" value="ECO:0007669"/>
    <property type="project" value="TreeGrafter"/>
</dbReference>
<dbReference type="SMART" id="SM01266">
    <property type="entry name" value="Mac"/>
    <property type="match status" value="1"/>
</dbReference>
<dbReference type="GO" id="GO:0005829">
    <property type="term" value="C:cytosol"/>
    <property type="evidence" value="ECO:0007669"/>
    <property type="project" value="TreeGrafter"/>
</dbReference>
<proteinExistence type="inferred from homology"/>
<dbReference type="PANTHER" id="PTHR23416:SF23">
    <property type="entry name" value="ACETYLTRANSFERASE C18B11.09C-RELATED"/>
    <property type="match status" value="1"/>
</dbReference>
<dbReference type="Gene3D" id="2.160.10.10">
    <property type="entry name" value="Hexapeptide repeat proteins"/>
    <property type="match status" value="1"/>
</dbReference>
<dbReference type="InterPro" id="IPR001451">
    <property type="entry name" value="Hexapep"/>
</dbReference>
<keyword evidence="6" id="KW-0548">Nucleotidyltransferase</keyword>
<dbReference type="EC" id="2.7.7.23" evidence="6"/>
<dbReference type="STRING" id="1402135.SAMN05444149_101577"/>
<dbReference type="Pfam" id="PF00132">
    <property type="entry name" value="Hexapep"/>
    <property type="match status" value="1"/>
</dbReference>
<dbReference type="CDD" id="cd03357">
    <property type="entry name" value="LbH_MAT_GAT"/>
    <property type="match status" value="1"/>
</dbReference>
<dbReference type="InterPro" id="IPR018357">
    <property type="entry name" value="Hexapep_transf_CS"/>
</dbReference>
<keyword evidence="2 6" id="KW-0808">Transferase</keyword>
<keyword evidence="3" id="KW-0677">Repeat</keyword>
<dbReference type="PANTHER" id="PTHR23416">
    <property type="entry name" value="SIALIC ACID SYNTHASE-RELATED"/>
    <property type="match status" value="1"/>
</dbReference>
<evidence type="ECO:0000256" key="3">
    <source>
        <dbReference type="ARBA" id="ARBA00022737"/>
    </source>
</evidence>
<keyword evidence="4" id="KW-0012">Acyltransferase</keyword>
<comment type="similarity">
    <text evidence="1">Belongs to the transferase hexapeptide repeat family.</text>
</comment>
<reference evidence="6 7" key="1">
    <citation type="submission" date="2017-07" db="EMBL/GenBank/DDBJ databases">
        <title>Genome Sequence of Sulfitobacter pseudonitzschiae Strain SMR1 Isolated from a culture of the Diatom Skeletonema marinoi.</title>
        <authorList>
            <person name="Topel M."/>
            <person name="Pinder M.I.M."/>
            <person name="Johansson O.N."/>
            <person name="Kourtchenko O."/>
            <person name="Godhe A."/>
            <person name="Clarke A.K."/>
        </authorList>
    </citation>
    <scope>NUCLEOTIDE SEQUENCE [LARGE SCALE GENOMIC DNA]</scope>
    <source>
        <strain evidence="6 7">SMR1</strain>
    </source>
</reference>
<dbReference type="Proteomes" id="UP000199754">
    <property type="component" value="Chromosome"/>
</dbReference>